<organism evidence="1 2">
    <name type="scientific">Eleusine coracana subsp. coracana</name>
    <dbReference type="NCBI Taxonomy" id="191504"/>
    <lineage>
        <taxon>Eukaryota</taxon>
        <taxon>Viridiplantae</taxon>
        <taxon>Streptophyta</taxon>
        <taxon>Embryophyta</taxon>
        <taxon>Tracheophyta</taxon>
        <taxon>Spermatophyta</taxon>
        <taxon>Magnoliopsida</taxon>
        <taxon>Liliopsida</taxon>
        <taxon>Poales</taxon>
        <taxon>Poaceae</taxon>
        <taxon>PACMAD clade</taxon>
        <taxon>Chloridoideae</taxon>
        <taxon>Cynodonteae</taxon>
        <taxon>Eleusininae</taxon>
        <taxon>Eleusine</taxon>
    </lineage>
</organism>
<accession>A0AAV5CW71</accession>
<proteinExistence type="predicted"/>
<sequence>MGHKRTIRPNAKKLNVLFQTRDKMGWDMFSRKVQKVQRGLMGEPDDIKPKHDDFHEFPSACICLRKPGNISMTA</sequence>
<dbReference type="AlphaFoldDB" id="A0AAV5CW71"/>
<evidence type="ECO:0000313" key="2">
    <source>
        <dbReference type="Proteomes" id="UP001054889"/>
    </source>
</evidence>
<dbReference type="PANTHER" id="PTHR31818:SF3">
    <property type="entry name" value="O-FUCOSYLTRANSFERASE 29"/>
    <property type="match status" value="1"/>
</dbReference>
<dbReference type="PANTHER" id="PTHR31818">
    <property type="entry name" value="O-FUCOSYLTRANSFERASE 16"/>
    <property type="match status" value="1"/>
</dbReference>
<name>A0AAV5CW71_ELECO</name>
<gene>
    <name evidence="1" type="primary">ga19461</name>
    <name evidence="1" type="ORF">PR202_ga19461</name>
</gene>
<dbReference type="Proteomes" id="UP001054889">
    <property type="component" value="Unassembled WGS sequence"/>
</dbReference>
<reference evidence="1" key="2">
    <citation type="submission" date="2021-12" db="EMBL/GenBank/DDBJ databases">
        <title>Resequencing data analysis of finger millet.</title>
        <authorList>
            <person name="Hatakeyama M."/>
            <person name="Aluri S."/>
            <person name="Balachadran M.T."/>
            <person name="Sivarajan S.R."/>
            <person name="Poveda L."/>
            <person name="Shimizu-Inatsugi R."/>
            <person name="Schlapbach R."/>
            <person name="Sreeman S.M."/>
            <person name="Shimizu K.K."/>
        </authorList>
    </citation>
    <scope>NUCLEOTIDE SEQUENCE</scope>
</reference>
<keyword evidence="2" id="KW-1185">Reference proteome</keyword>
<dbReference type="EMBL" id="BQKI01000009">
    <property type="protein sequence ID" value="GJN02138.1"/>
    <property type="molecule type" value="Genomic_DNA"/>
</dbReference>
<evidence type="ECO:0000313" key="1">
    <source>
        <dbReference type="EMBL" id="GJN02138.1"/>
    </source>
</evidence>
<protein>
    <submittedName>
        <fullName evidence="1">Uncharacterized protein</fullName>
    </submittedName>
</protein>
<reference evidence="1" key="1">
    <citation type="journal article" date="2018" name="DNA Res.">
        <title>Multiple hybrid de novo genome assembly of finger millet, an orphan allotetraploid crop.</title>
        <authorList>
            <person name="Hatakeyama M."/>
            <person name="Aluri S."/>
            <person name="Balachadran M.T."/>
            <person name="Sivarajan S.R."/>
            <person name="Patrignani A."/>
            <person name="Gruter S."/>
            <person name="Poveda L."/>
            <person name="Shimizu-Inatsugi R."/>
            <person name="Baeten J."/>
            <person name="Francoijs K.J."/>
            <person name="Nataraja K.N."/>
            <person name="Reddy Y.A.N."/>
            <person name="Phadnis S."/>
            <person name="Ravikumar R.L."/>
            <person name="Schlapbach R."/>
            <person name="Sreeman S.M."/>
            <person name="Shimizu K.K."/>
        </authorList>
    </citation>
    <scope>NUCLEOTIDE SEQUENCE</scope>
</reference>
<comment type="caution">
    <text evidence="1">The sequence shown here is derived from an EMBL/GenBank/DDBJ whole genome shotgun (WGS) entry which is preliminary data.</text>
</comment>